<evidence type="ECO:0000313" key="1">
    <source>
        <dbReference type="EMBL" id="MFC5847660.1"/>
    </source>
</evidence>
<dbReference type="Proteomes" id="UP001595979">
    <property type="component" value="Unassembled WGS sequence"/>
</dbReference>
<proteinExistence type="predicted"/>
<protein>
    <submittedName>
        <fullName evidence="1">DUF2259 domain-containing protein</fullName>
    </submittedName>
</protein>
<keyword evidence="2" id="KW-1185">Reference proteome</keyword>
<dbReference type="EMBL" id="JBHSOH010000005">
    <property type="protein sequence ID" value="MFC5847660.1"/>
    <property type="molecule type" value="Genomic_DNA"/>
</dbReference>
<dbReference type="InterPro" id="IPR018725">
    <property type="entry name" value="DUF2259_secreted"/>
</dbReference>
<reference evidence="2" key="1">
    <citation type="journal article" date="2019" name="Int. J. Syst. Evol. Microbiol.">
        <title>The Global Catalogue of Microorganisms (GCM) 10K type strain sequencing project: providing services to taxonomists for standard genome sequencing and annotation.</title>
        <authorList>
            <consortium name="The Broad Institute Genomics Platform"/>
            <consortium name="The Broad Institute Genome Sequencing Center for Infectious Disease"/>
            <person name="Wu L."/>
            <person name="Ma J."/>
        </authorList>
    </citation>
    <scope>NUCLEOTIDE SEQUENCE [LARGE SCALE GENOMIC DNA]</scope>
    <source>
        <strain evidence="2">CGMCC 1.15053</strain>
    </source>
</reference>
<organism evidence="1 2">
    <name type="scientific">Deinococcus petrolearius</name>
    <dbReference type="NCBI Taxonomy" id="1751295"/>
    <lineage>
        <taxon>Bacteria</taxon>
        <taxon>Thermotogati</taxon>
        <taxon>Deinococcota</taxon>
        <taxon>Deinococci</taxon>
        <taxon>Deinococcales</taxon>
        <taxon>Deinococcaceae</taxon>
        <taxon>Deinococcus</taxon>
    </lineage>
</organism>
<gene>
    <name evidence="1" type="ORF">ACFPQ6_05005</name>
</gene>
<evidence type="ECO:0000313" key="2">
    <source>
        <dbReference type="Proteomes" id="UP001595979"/>
    </source>
</evidence>
<dbReference type="RefSeq" id="WP_380047357.1">
    <property type="nucleotide sequence ID" value="NZ_JBHSOH010000005.1"/>
</dbReference>
<dbReference type="Pfam" id="PF10016">
    <property type="entry name" value="DUF2259"/>
    <property type="match status" value="1"/>
</dbReference>
<name>A0ABW1DHH9_9DEIO</name>
<sequence>MSCCRAARCPPPTRCGSGSSRTCAARFRLGRMDVRGHRMLLTVRAYRPGFEGPDAPPMFVAARLR</sequence>
<accession>A0ABW1DHH9</accession>
<comment type="caution">
    <text evidence="1">The sequence shown here is derived from an EMBL/GenBank/DDBJ whole genome shotgun (WGS) entry which is preliminary data.</text>
</comment>